<proteinExistence type="predicted"/>
<organism evidence="5 6">
    <name type="scientific">Vibrio ostreicida</name>
    <dbReference type="NCBI Taxonomy" id="526588"/>
    <lineage>
        <taxon>Bacteria</taxon>
        <taxon>Pseudomonadati</taxon>
        <taxon>Pseudomonadota</taxon>
        <taxon>Gammaproteobacteria</taxon>
        <taxon>Vibrionales</taxon>
        <taxon>Vibrionaceae</taxon>
        <taxon>Vibrio</taxon>
    </lineage>
</organism>
<dbReference type="Proteomes" id="UP001238540">
    <property type="component" value="Unassembled WGS sequence"/>
</dbReference>
<dbReference type="SUPFAM" id="SSF46785">
    <property type="entry name" value="Winged helix' DNA-binding domain"/>
    <property type="match status" value="1"/>
</dbReference>
<evidence type="ECO:0000313" key="6">
    <source>
        <dbReference type="Proteomes" id="UP001238540"/>
    </source>
</evidence>
<keyword evidence="1" id="KW-0805">Transcription regulation</keyword>
<dbReference type="InterPro" id="IPR036388">
    <property type="entry name" value="WH-like_DNA-bd_sf"/>
</dbReference>
<gene>
    <name evidence="5" type="ORF">QWZ16_07970</name>
</gene>
<dbReference type="EMBL" id="JAUFQC010000001">
    <property type="protein sequence ID" value="MDN3609639.1"/>
    <property type="molecule type" value="Genomic_DNA"/>
</dbReference>
<evidence type="ECO:0000256" key="3">
    <source>
        <dbReference type="ARBA" id="ARBA00023163"/>
    </source>
</evidence>
<evidence type="ECO:0000313" key="5">
    <source>
        <dbReference type="EMBL" id="MDN3609639.1"/>
    </source>
</evidence>
<dbReference type="InterPro" id="IPR002577">
    <property type="entry name" value="HTH_HxlR"/>
</dbReference>
<evidence type="ECO:0000259" key="4">
    <source>
        <dbReference type="PROSITE" id="PS51118"/>
    </source>
</evidence>
<dbReference type="PANTHER" id="PTHR33204:SF29">
    <property type="entry name" value="TRANSCRIPTIONAL REGULATOR"/>
    <property type="match status" value="1"/>
</dbReference>
<reference evidence="6" key="1">
    <citation type="journal article" date="2019" name="Int. J. Syst. Evol. Microbiol.">
        <title>The Global Catalogue of Microorganisms (GCM) 10K type strain sequencing project: providing services to taxonomists for standard genome sequencing and annotation.</title>
        <authorList>
            <consortium name="The Broad Institute Genomics Platform"/>
            <consortium name="The Broad Institute Genome Sequencing Center for Infectious Disease"/>
            <person name="Wu L."/>
            <person name="Ma J."/>
        </authorList>
    </citation>
    <scope>NUCLEOTIDE SEQUENCE [LARGE SCALE GENOMIC DNA]</scope>
    <source>
        <strain evidence="6">CECT 7398</strain>
    </source>
</reference>
<dbReference type="PROSITE" id="PS51118">
    <property type="entry name" value="HTH_HXLR"/>
    <property type="match status" value="1"/>
</dbReference>
<dbReference type="PANTHER" id="PTHR33204">
    <property type="entry name" value="TRANSCRIPTIONAL REGULATOR, MARR FAMILY"/>
    <property type="match status" value="1"/>
</dbReference>
<dbReference type="RefSeq" id="WP_076587106.1">
    <property type="nucleotide sequence ID" value="NZ_JABEYA020000007.1"/>
</dbReference>
<name>A0ABT8BSJ8_9VIBR</name>
<sequence length="135" mass="15735">MDTKPKNTLKNVTLDSRCPMVDFVTIVSGKWAIPTLYRLMMTEGVMRFGELQRAIGEVTQKELTKQLRTFEALGIVTRAVFDERPPRVEYQITDLGKTLKPTFDSLGLWMEEHREELLDNERHFSPTQRMKFEAL</sequence>
<keyword evidence="2" id="KW-0238">DNA-binding</keyword>
<dbReference type="Pfam" id="PF01638">
    <property type="entry name" value="HxlR"/>
    <property type="match status" value="1"/>
</dbReference>
<dbReference type="Gene3D" id="1.10.10.10">
    <property type="entry name" value="Winged helix-like DNA-binding domain superfamily/Winged helix DNA-binding domain"/>
    <property type="match status" value="1"/>
</dbReference>
<protein>
    <submittedName>
        <fullName evidence="5">Helix-turn-helix domain-containing protein</fullName>
    </submittedName>
</protein>
<keyword evidence="6" id="KW-1185">Reference proteome</keyword>
<dbReference type="InterPro" id="IPR036390">
    <property type="entry name" value="WH_DNA-bd_sf"/>
</dbReference>
<keyword evidence="3" id="KW-0804">Transcription</keyword>
<comment type="caution">
    <text evidence="5">The sequence shown here is derived from an EMBL/GenBank/DDBJ whole genome shotgun (WGS) entry which is preliminary data.</text>
</comment>
<feature type="domain" description="HTH hxlR-type" evidence="4">
    <location>
        <begin position="18"/>
        <end position="118"/>
    </location>
</feature>
<evidence type="ECO:0000256" key="2">
    <source>
        <dbReference type="ARBA" id="ARBA00023125"/>
    </source>
</evidence>
<accession>A0ABT8BSJ8</accession>
<evidence type="ECO:0000256" key="1">
    <source>
        <dbReference type="ARBA" id="ARBA00023015"/>
    </source>
</evidence>